<dbReference type="PROSITE" id="PS50994">
    <property type="entry name" value="INTEGRASE"/>
    <property type="match status" value="1"/>
</dbReference>
<dbReference type="Gene3D" id="3.30.420.10">
    <property type="entry name" value="Ribonuclease H-like superfamily/Ribonuclease H"/>
    <property type="match status" value="1"/>
</dbReference>
<dbReference type="CDD" id="cd01647">
    <property type="entry name" value="RT_LTR"/>
    <property type="match status" value="1"/>
</dbReference>
<dbReference type="SUPFAM" id="SSF56672">
    <property type="entry name" value="DNA/RNA polymerases"/>
    <property type="match status" value="1"/>
</dbReference>
<evidence type="ECO:0000256" key="4">
    <source>
        <dbReference type="ARBA" id="ARBA00022759"/>
    </source>
</evidence>
<keyword evidence="4" id="KW-0255">Endonuclease</keyword>
<evidence type="ECO:0000259" key="7">
    <source>
        <dbReference type="PROSITE" id="PS50994"/>
    </source>
</evidence>
<dbReference type="InterPro" id="IPR000477">
    <property type="entry name" value="RT_dom"/>
</dbReference>
<dbReference type="Pfam" id="PF17919">
    <property type="entry name" value="RT_RNaseH_2"/>
    <property type="match status" value="1"/>
</dbReference>
<accession>A0A6L2J3B3</accession>
<keyword evidence="5" id="KW-0511">Multifunctional enzyme</keyword>
<evidence type="ECO:0000256" key="1">
    <source>
        <dbReference type="ARBA" id="ARBA00022679"/>
    </source>
</evidence>
<keyword evidence="1" id="KW-0808">Transferase</keyword>
<feature type="compositionally biased region" description="Low complexity" evidence="6">
    <location>
        <begin position="1359"/>
        <end position="1385"/>
    </location>
</feature>
<keyword evidence="4" id="KW-0378">Hydrolase</keyword>
<evidence type="ECO:0000256" key="6">
    <source>
        <dbReference type="SAM" id="MobiDB-lite"/>
    </source>
</evidence>
<evidence type="ECO:0000256" key="3">
    <source>
        <dbReference type="ARBA" id="ARBA00022722"/>
    </source>
</evidence>
<keyword evidence="3" id="KW-0540">Nuclease</keyword>
<dbReference type="Gene3D" id="2.40.70.10">
    <property type="entry name" value="Acid Proteases"/>
    <property type="match status" value="1"/>
</dbReference>
<dbReference type="Gene3D" id="3.10.10.10">
    <property type="entry name" value="HIV Type 1 Reverse Transcriptase, subunit A, domain 1"/>
    <property type="match status" value="1"/>
</dbReference>
<dbReference type="Gene3D" id="3.30.70.270">
    <property type="match status" value="1"/>
</dbReference>
<dbReference type="InterPro" id="IPR043502">
    <property type="entry name" value="DNA/RNA_pol_sf"/>
</dbReference>
<name>A0A6L2J3B3_TANCI</name>
<gene>
    <name evidence="8" type="ORF">Tci_003497</name>
</gene>
<feature type="compositionally biased region" description="Polar residues" evidence="6">
    <location>
        <begin position="416"/>
        <end position="441"/>
    </location>
</feature>
<dbReference type="SUPFAM" id="SSF53098">
    <property type="entry name" value="Ribonuclease H-like"/>
    <property type="match status" value="1"/>
</dbReference>
<evidence type="ECO:0000256" key="5">
    <source>
        <dbReference type="ARBA" id="ARBA00023268"/>
    </source>
</evidence>
<dbReference type="InterPro" id="IPR043128">
    <property type="entry name" value="Rev_trsase/Diguanyl_cyclase"/>
</dbReference>
<keyword evidence="2" id="KW-0548">Nucleotidyltransferase</keyword>
<proteinExistence type="predicted"/>
<organism evidence="8">
    <name type="scientific">Tanacetum cinerariifolium</name>
    <name type="common">Dalmatian daisy</name>
    <name type="synonym">Chrysanthemum cinerariifolium</name>
    <dbReference type="NCBI Taxonomy" id="118510"/>
    <lineage>
        <taxon>Eukaryota</taxon>
        <taxon>Viridiplantae</taxon>
        <taxon>Streptophyta</taxon>
        <taxon>Embryophyta</taxon>
        <taxon>Tracheophyta</taxon>
        <taxon>Spermatophyta</taxon>
        <taxon>Magnoliopsida</taxon>
        <taxon>eudicotyledons</taxon>
        <taxon>Gunneridae</taxon>
        <taxon>Pentapetalae</taxon>
        <taxon>asterids</taxon>
        <taxon>campanulids</taxon>
        <taxon>Asterales</taxon>
        <taxon>Asteraceae</taxon>
        <taxon>Asteroideae</taxon>
        <taxon>Anthemideae</taxon>
        <taxon>Anthemidinae</taxon>
        <taxon>Tanacetum</taxon>
    </lineage>
</organism>
<dbReference type="EMBL" id="BKCJ010000259">
    <property type="protein sequence ID" value="GEU31519.1"/>
    <property type="molecule type" value="Genomic_DNA"/>
</dbReference>
<keyword evidence="8" id="KW-0239">DNA-directed DNA polymerase</keyword>
<feature type="region of interest" description="Disordered" evidence="6">
    <location>
        <begin position="406"/>
        <end position="447"/>
    </location>
</feature>
<dbReference type="InterPro" id="IPR021109">
    <property type="entry name" value="Peptidase_aspartic_dom_sf"/>
</dbReference>
<dbReference type="PANTHER" id="PTHR37984:SF5">
    <property type="entry name" value="PROTEIN NYNRIN-LIKE"/>
    <property type="match status" value="1"/>
</dbReference>
<dbReference type="Pfam" id="PF00078">
    <property type="entry name" value="RVT_1"/>
    <property type="match status" value="1"/>
</dbReference>
<comment type="caution">
    <text evidence="8">The sequence shown here is derived from an EMBL/GenBank/DDBJ whole genome shotgun (WGS) entry which is preliminary data.</text>
</comment>
<feature type="region of interest" description="Disordered" evidence="6">
    <location>
        <begin position="1352"/>
        <end position="1401"/>
    </location>
</feature>
<dbReference type="GO" id="GO:0003676">
    <property type="term" value="F:nucleic acid binding"/>
    <property type="evidence" value="ECO:0007669"/>
    <property type="project" value="InterPro"/>
</dbReference>
<dbReference type="InterPro" id="IPR001584">
    <property type="entry name" value="Integrase_cat-core"/>
</dbReference>
<reference evidence="8" key="1">
    <citation type="journal article" date="2019" name="Sci. Rep.">
        <title>Draft genome of Tanacetum cinerariifolium, the natural source of mosquito coil.</title>
        <authorList>
            <person name="Yamashiro T."/>
            <person name="Shiraishi A."/>
            <person name="Satake H."/>
            <person name="Nakayama K."/>
        </authorList>
    </citation>
    <scope>NUCLEOTIDE SEQUENCE</scope>
</reference>
<feature type="domain" description="Integrase catalytic" evidence="7">
    <location>
        <begin position="1020"/>
        <end position="1123"/>
    </location>
</feature>
<dbReference type="InterPro" id="IPR036397">
    <property type="entry name" value="RNaseH_sf"/>
</dbReference>
<protein>
    <submittedName>
        <fullName evidence="8">DNA-directed DNA polymerase</fullName>
    </submittedName>
</protein>
<dbReference type="InterPro" id="IPR012337">
    <property type="entry name" value="RNaseH-like_sf"/>
</dbReference>
<dbReference type="CDD" id="cd00303">
    <property type="entry name" value="retropepsin_like"/>
    <property type="match status" value="1"/>
</dbReference>
<dbReference type="GO" id="GO:0004519">
    <property type="term" value="F:endonuclease activity"/>
    <property type="evidence" value="ECO:0007669"/>
    <property type="project" value="UniProtKB-KW"/>
</dbReference>
<evidence type="ECO:0000313" key="8">
    <source>
        <dbReference type="EMBL" id="GEU31519.1"/>
    </source>
</evidence>
<dbReference type="PANTHER" id="PTHR37984">
    <property type="entry name" value="PROTEIN CBG26694"/>
    <property type="match status" value="1"/>
</dbReference>
<sequence length="1923" mass="215570">MRTRLQSRNNFPQQKASPVIVEPLRIELPFLKDQFQEDPPEVPMANNRTMAELLQAPTEGYEDTIVIPEIAANNFELKHGLINLVQNKQFFRHDKEDPHAHIRYFNKITSTMRVPNVPSSSTKLLLFPFSLEGAARIWLEKEPPRSILTWDDLAWDRFNDLLRACPHHGFSELHQLDTFYNALNINDHDSLNSAAGGNFLDKMPRECLKIIESKSKVCQLRAKAVVAKVSSSSSTPAISSEVVKLKDMLRALILDKKNQSSTPVSSSTPTPVKVVEPNCVTCGGTHSYQNCPATSGNVYRDNIQEYVSQATAANYNQGNTGFRPQMVNQPPAYQAPIPQIQSVSNTDFESYIKANDAILRNMQSQGQRSGTLPSNTITNPKEELKGITTRSGVAYQRPTIHMPSKVVKQGTKLTKDQVQTPSSQSNAPVQPLVSQSETPTPISKPVVAPVSAPMPNVKSSILYPLRNKEKLSEMARSPMNEHCSMVILNKFPRKLGDPGKFLIPCEFPGMDECLALADIGASINLMPLSGELTLRIKNEAITYNLDQTVRYSANYNQMTANKIDVIEMACEEYSQEVLGFFDVTTSGNLTPHDDPIISTTSPTLTPFGDSDFLLFEEADAFLSLEDDPNSPKINPFYYDPEGDILLLEAILNSESLPPLPNHEQYLPSLKNSRCGDNKLPVIISKELGDEEKSALIKVLKSHKRAIAWKLSDIHGINPEFCTHKILMEEDYKPAVQHQRRVNPKIHDIIKKEVEKLFDAGLIYPISDSPWVSPVHCVPKKGGFTVIENEENELIPTHLVTGWRMLKRLAGNEFYCFLDGFSGYFQIPIDPRDQEKTTFTCPYGTFAYRRMPFGLCNAPGTFQRCMLAIFHDMVEKTMDIFMDDLSVFGNSFENCLSRLDKMLQRCEDTNLSLNWEKSHFMVKEGIVLGHKISKNGIEVDRAKVDVIDKLPHSTTVKEKTHGSCNLDCPKLDLPFELMCDASDFAIGAVLGKRHEKHFKPIHYASKMMNYAESNYTTTEKEMLAVVFGAPRAIISDRGTHFCNDQFVKVMLKYGVTHRLSTVYHPQTSGQVEVSNRGLKRILERTIGENHASWSNKLDDALWAFRTAYKTPIGCTPYKLVYGKACHLPIELKHKAYWALKQANFDLADCPDCEVFRALSFSFTRASHPQLHFGNPDCLDCEVSRASVFVFHSQELHILSFILEIQERYKLSIDRFPNHNMLPVTQIDTFYNGLTLRNRNTINNVACGTFMKRHPEECYDLIKNLTAHDNDWDTSVQRSESSSSITSSSYPEIIALKAEMAEIYQNIMKVLHINQQVKAVAYNCETCGGPHSYNDCPATVGQTQNVYVAGAYNHGESKSKQPNQNYQNKNQGNNHGNVQGNNQGRNQFLQGSSHGQNPPPAYQASAYQAPVYQALVHQALTPQPHVVTTTDFTNYMKANDAILKNMQTNMTLLKNYNLELKNMFGQFMKMNTASSLGSRTLASNTVKPKEDLKGITTRSEIAYKGPMIPTTSSPPKVVECETKVTKDTMPPTNNGSTKDVQPLLVQVETQILNSEPVVALVVEPVEAPVSAPKPNQKLFADALILMPKFGPTIKSLLTNNDKLYELARTPLNEHCSVVFLKKLPEKLGDLVKFLIPCDFLIMDECLALADLGASINLMPLSVWNKLFLPKLSTTCMTLELADRLISRPVGVAEDIFVKVGTFHFPADFVVIDFDADPRVPLILERSFLKTRRALIDVYEGELTLRVGNKAITFNLDQTSRYSANYDAMSVNIIDLIDVAYEEYSQKALGFSMSGTPTPSTEPIISTSSTTLTPFGDSDFLLEYTDAFLAIDDEPISSEIYDSFYDSEGDILLLEEFLNDDPLSPPLPPQVLQVVEPKNEKYSIDEPPVVELKDLPPHLEYALLEGDDTFPIIIAKYLKDEEKTAL</sequence>
<dbReference type="InterPro" id="IPR050951">
    <property type="entry name" value="Retrovirus_Pol_polyprotein"/>
</dbReference>
<dbReference type="GO" id="GO:0003887">
    <property type="term" value="F:DNA-directed DNA polymerase activity"/>
    <property type="evidence" value="ECO:0007669"/>
    <property type="project" value="UniProtKB-KW"/>
</dbReference>
<evidence type="ECO:0000256" key="2">
    <source>
        <dbReference type="ARBA" id="ARBA00022695"/>
    </source>
</evidence>
<dbReference type="GO" id="GO:0015074">
    <property type="term" value="P:DNA integration"/>
    <property type="evidence" value="ECO:0007669"/>
    <property type="project" value="InterPro"/>
</dbReference>
<dbReference type="InterPro" id="IPR041577">
    <property type="entry name" value="RT_RNaseH_2"/>
</dbReference>